<proteinExistence type="predicted"/>
<dbReference type="InterPro" id="IPR029058">
    <property type="entry name" value="AB_hydrolase_fold"/>
</dbReference>
<reference evidence="1" key="1">
    <citation type="journal article" date="2014" name="Front. Microbiol.">
        <title>High frequency of phylogenetically diverse reductive dehalogenase-homologous genes in deep subseafloor sedimentary metagenomes.</title>
        <authorList>
            <person name="Kawai M."/>
            <person name="Futagami T."/>
            <person name="Toyoda A."/>
            <person name="Takaki Y."/>
            <person name="Nishi S."/>
            <person name="Hori S."/>
            <person name="Arai W."/>
            <person name="Tsubouchi T."/>
            <person name="Morono Y."/>
            <person name="Uchiyama I."/>
            <person name="Ito T."/>
            <person name="Fujiyama A."/>
            <person name="Inagaki F."/>
            <person name="Takami H."/>
        </authorList>
    </citation>
    <scope>NUCLEOTIDE SEQUENCE</scope>
    <source>
        <strain evidence="1">Expedition CK06-06</strain>
    </source>
</reference>
<feature type="non-terminal residue" evidence="1">
    <location>
        <position position="1"/>
    </location>
</feature>
<dbReference type="AlphaFoldDB" id="X1EHS5"/>
<name>X1EHS5_9ZZZZ</name>
<gene>
    <name evidence="1" type="ORF">S03H2_01285</name>
</gene>
<evidence type="ECO:0000313" key="1">
    <source>
        <dbReference type="EMBL" id="GAH19915.1"/>
    </source>
</evidence>
<sequence length="382" mass="43318">TYPDMWAACVPVCGRCEDVDLVENGRHLPFWINAGGRDAVLPPIYSKRAYQRAKKLGFSEWKYTEYPEMAHSFSIEWKQVENWLLTKKKIANPKRVSFAIKDLKTNCAYWIEITGLEKYGSRARIDAAIDGQIINVTTNNISSYILRLNNNLVHLNKEVEVKENSVTVFRGVLGNKGCFVKARESNSAFIKRPGLSGPLWDIYSSPCILACGTNYKSDSMIKAAIRCAESFLDPPWMDKVNFTIVPDTAVTKQHFVENNLVLFGNVRTNKVLAEISEKLPLQMNGNRIAARRLEFSGENIGYVLIYPNPLNREKYIAVFSGNTADAIDCFDRIWPHLNSISKNIDVGIFELAERSNSIQWKLKEVFGTDWDWPSGDSRGLSE</sequence>
<dbReference type="Gene3D" id="3.40.50.1820">
    <property type="entry name" value="alpha/beta hydrolase"/>
    <property type="match status" value="1"/>
</dbReference>
<dbReference type="SUPFAM" id="SSF53474">
    <property type="entry name" value="alpha/beta-Hydrolases"/>
    <property type="match status" value="1"/>
</dbReference>
<protein>
    <recommendedName>
        <fullName evidence="2">Peptidase S9 prolyl oligopeptidase catalytic domain-containing protein</fullName>
    </recommendedName>
</protein>
<accession>X1EHS5</accession>
<comment type="caution">
    <text evidence="1">The sequence shown here is derived from an EMBL/GenBank/DDBJ whole genome shotgun (WGS) entry which is preliminary data.</text>
</comment>
<evidence type="ECO:0008006" key="2">
    <source>
        <dbReference type="Google" id="ProtNLM"/>
    </source>
</evidence>
<dbReference type="EMBL" id="BARU01000364">
    <property type="protein sequence ID" value="GAH19915.1"/>
    <property type="molecule type" value="Genomic_DNA"/>
</dbReference>
<organism evidence="1">
    <name type="scientific">marine sediment metagenome</name>
    <dbReference type="NCBI Taxonomy" id="412755"/>
    <lineage>
        <taxon>unclassified sequences</taxon>
        <taxon>metagenomes</taxon>
        <taxon>ecological metagenomes</taxon>
    </lineage>
</organism>